<dbReference type="GO" id="GO:0005634">
    <property type="term" value="C:nucleus"/>
    <property type="evidence" value="ECO:0007669"/>
    <property type="project" value="UniProtKB-SubCell"/>
</dbReference>
<evidence type="ECO:0000313" key="6">
    <source>
        <dbReference type="EMBL" id="RIA86021.1"/>
    </source>
</evidence>
<sequence>SIVESNGSGKSNVIGAILFVFGYQANKMRQAKLSELIHHKSMKTWRLKLTLRESNFIVWFG</sequence>
<dbReference type="STRING" id="658196.A0A397ST26"/>
<feature type="domain" description="RecF/RecN/SMC N-terminal" evidence="5">
    <location>
        <begin position="2"/>
        <end position="42"/>
    </location>
</feature>
<keyword evidence="3" id="KW-0067">ATP-binding</keyword>
<dbReference type="GO" id="GO:0005524">
    <property type="term" value="F:ATP binding"/>
    <property type="evidence" value="ECO:0007669"/>
    <property type="project" value="UniProtKB-KW"/>
</dbReference>
<dbReference type="Gene3D" id="3.40.50.300">
    <property type="entry name" value="P-loop containing nucleotide triphosphate hydrolases"/>
    <property type="match status" value="1"/>
</dbReference>
<evidence type="ECO:0000256" key="2">
    <source>
        <dbReference type="ARBA" id="ARBA00022741"/>
    </source>
</evidence>
<name>A0A397ST26_9GLOM</name>
<evidence type="ECO:0000256" key="1">
    <source>
        <dbReference type="ARBA" id="ARBA00004123"/>
    </source>
</evidence>
<dbReference type="InterPro" id="IPR003395">
    <property type="entry name" value="RecF/RecN/SMC_N"/>
</dbReference>
<keyword evidence="7" id="KW-1185">Reference proteome</keyword>
<dbReference type="SUPFAM" id="SSF52540">
    <property type="entry name" value="P-loop containing nucleoside triphosphate hydrolases"/>
    <property type="match status" value="1"/>
</dbReference>
<dbReference type="InterPro" id="IPR027417">
    <property type="entry name" value="P-loop_NTPase"/>
</dbReference>
<reference evidence="6 7" key="1">
    <citation type="submission" date="2018-06" db="EMBL/GenBank/DDBJ databases">
        <title>Comparative genomics reveals the genomic features of Rhizophagus irregularis, R. cerebriforme, R. diaphanum and Gigaspora rosea, and their symbiotic lifestyle signature.</title>
        <authorList>
            <person name="Morin E."/>
            <person name="San Clemente H."/>
            <person name="Chen E.C.H."/>
            <person name="De La Providencia I."/>
            <person name="Hainaut M."/>
            <person name="Kuo A."/>
            <person name="Kohler A."/>
            <person name="Murat C."/>
            <person name="Tang N."/>
            <person name="Roy S."/>
            <person name="Loubradou J."/>
            <person name="Henrissat B."/>
            <person name="Grigoriev I.V."/>
            <person name="Corradi N."/>
            <person name="Roux C."/>
            <person name="Martin F.M."/>
        </authorList>
    </citation>
    <scope>NUCLEOTIDE SEQUENCE [LARGE SCALE GENOMIC DNA]</scope>
    <source>
        <strain evidence="6 7">DAOM 227022</strain>
    </source>
</reference>
<accession>A0A397ST26</accession>
<dbReference type="GO" id="GO:0000796">
    <property type="term" value="C:condensin complex"/>
    <property type="evidence" value="ECO:0007669"/>
    <property type="project" value="TreeGrafter"/>
</dbReference>
<dbReference type="Pfam" id="PF02463">
    <property type="entry name" value="SMC_N"/>
    <property type="match status" value="1"/>
</dbReference>
<proteinExistence type="predicted"/>
<dbReference type="PANTHER" id="PTHR18937:SF172">
    <property type="entry name" value="STRUCTURAL MAINTENANCE OF CHROMOSOMES PROTEIN"/>
    <property type="match status" value="1"/>
</dbReference>
<feature type="non-terminal residue" evidence="6">
    <location>
        <position position="1"/>
    </location>
</feature>
<gene>
    <name evidence="6" type="ORF">C1645_697285</name>
</gene>
<dbReference type="PANTHER" id="PTHR18937">
    <property type="entry name" value="STRUCTURAL MAINTENANCE OF CHROMOSOMES SMC FAMILY MEMBER"/>
    <property type="match status" value="1"/>
</dbReference>
<organism evidence="6 7">
    <name type="scientific">Glomus cerebriforme</name>
    <dbReference type="NCBI Taxonomy" id="658196"/>
    <lineage>
        <taxon>Eukaryota</taxon>
        <taxon>Fungi</taxon>
        <taxon>Fungi incertae sedis</taxon>
        <taxon>Mucoromycota</taxon>
        <taxon>Glomeromycotina</taxon>
        <taxon>Glomeromycetes</taxon>
        <taxon>Glomerales</taxon>
        <taxon>Glomeraceae</taxon>
        <taxon>Glomus</taxon>
    </lineage>
</organism>
<keyword evidence="4" id="KW-0539">Nucleus</keyword>
<evidence type="ECO:0000256" key="3">
    <source>
        <dbReference type="ARBA" id="ARBA00022840"/>
    </source>
</evidence>
<dbReference type="Proteomes" id="UP000265703">
    <property type="component" value="Unassembled WGS sequence"/>
</dbReference>
<protein>
    <recommendedName>
        <fullName evidence="5">RecF/RecN/SMC N-terminal domain-containing protein</fullName>
    </recommendedName>
</protein>
<comment type="caution">
    <text evidence="6">The sequence shown here is derived from an EMBL/GenBank/DDBJ whole genome shotgun (WGS) entry which is preliminary data.</text>
</comment>
<dbReference type="GO" id="GO:0007076">
    <property type="term" value="P:mitotic chromosome condensation"/>
    <property type="evidence" value="ECO:0007669"/>
    <property type="project" value="TreeGrafter"/>
</dbReference>
<comment type="subcellular location">
    <subcellularLocation>
        <location evidence="1">Nucleus</location>
    </subcellularLocation>
</comment>
<evidence type="ECO:0000256" key="4">
    <source>
        <dbReference type="ARBA" id="ARBA00023242"/>
    </source>
</evidence>
<evidence type="ECO:0000259" key="5">
    <source>
        <dbReference type="Pfam" id="PF02463"/>
    </source>
</evidence>
<dbReference type="EMBL" id="QKYT01000389">
    <property type="protein sequence ID" value="RIA86021.1"/>
    <property type="molecule type" value="Genomic_DNA"/>
</dbReference>
<keyword evidence="2" id="KW-0547">Nucleotide-binding</keyword>
<evidence type="ECO:0000313" key="7">
    <source>
        <dbReference type="Proteomes" id="UP000265703"/>
    </source>
</evidence>
<dbReference type="AlphaFoldDB" id="A0A397ST26"/>
<dbReference type="OrthoDB" id="10255539at2759"/>